<protein>
    <submittedName>
        <fullName evidence="1">Uncharacterized protein</fullName>
    </submittedName>
</protein>
<gene>
    <name evidence="1" type="ORF">RRG08_007465</name>
</gene>
<dbReference type="AlphaFoldDB" id="A0AAE0XMV1"/>
<proteinExistence type="predicted"/>
<evidence type="ECO:0000313" key="1">
    <source>
        <dbReference type="EMBL" id="KAK3697653.1"/>
    </source>
</evidence>
<comment type="caution">
    <text evidence="1">The sequence shown here is derived from an EMBL/GenBank/DDBJ whole genome shotgun (WGS) entry which is preliminary data.</text>
</comment>
<evidence type="ECO:0000313" key="2">
    <source>
        <dbReference type="Proteomes" id="UP001283361"/>
    </source>
</evidence>
<accession>A0AAE0XMV1</accession>
<sequence length="120" mass="13464">MCENSLLNGNGILVYAYHSQLSPERPTRPINNGCVETRVVVVVDIVAVAENQDDIFLFWSCELIWVKGFDDDDESTTRHTLFALRMLELGAALDVESPYCISSNALAKLEWRLESQLAVC</sequence>
<organism evidence="1 2">
    <name type="scientific">Elysia crispata</name>
    <name type="common">lettuce slug</name>
    <dbReference type="NCBI Taxonomy" id="231223"/>
    <lineage>
        <taxon>Eukaryota</taxon>
        <taxon>Metazoa</taxon>
        <taxon>Spiralia</taxon>
        <taxon>Lophotrochozoa</taxon>
        <taxon>Mollusca</taxon>
        <taxon>Gastropoda</taxon>
        <taxon>Heterobranchia</taxon>
        <taxon>Euthyneura</taxon>
        <taxon>Panpulmonata</taxon>
        <taxon>Sacoglossa</taxon>
        <taxon>Placobranchoidea</taxon>
        <taxon>Plakobranchidae</taxon>
        <taxon>Elysia</taxon>
    </lineage>
</organism>
<keyword evidence="2" id="KW-1185">Reference proteome</keyword>
<dbReference type="Proteomes" id="UP001283361">
    <property type="component" value="Unassembled WGS sequence"/>
</dbReference>
<reference evidence="1" key="1">
    <citation type="journal article" date="2023" name="G3 (Bethesda)">
        <title>A reference genome for the long-term kleptoplast-retaining sea slug Elysia crispata morphotype clarki.</title>
        <authorList>
            <person name="Eastman K.E."/>
            <person name="Pendleton A.L."/>
            <person name="Shaikh M.A."/>
            <person name="Suttiyut T."/>
            <person name="Ogas R."/>
            <person name="Tomko P."/>
            <person name="Gavelis G."/>
            <person name="Widhalm J.R."/>
            <person name="Wisecaver J.H."/>
        </authorList>
    </citation>
    <scope>NUCLEOTIDE SEQUENCE</scope>
    <source>
        <strain evidence="1">ECLA1</strain>
    </source>
</reference>
<dbReference type="EMBL" id="JAWDGP010008005">
    <property type="protein sequence ID" value="KAK3697653.1"/>
    <property type="molecule type" value="Genomic_DNA"/>
</dbReference>
<name>A0AAE0XMV1_9GAST</name>